<comment type="caution">
    <text evidence="2">The sequence shown here is derived from an EMBL/GenBank/DDBJ whole genome shotgun (WGS) entry which is preliminary data.</text>
</comment>
<dbReference type="InterPro" id="IPR014985">
    <property type="entry name" value="WbqC"/>
</dbReference>
<dbReference type="Proteomes" id="UP001500751">
    <property type="component" value="Unassembled WGS sequence"/>
</dbReference>
<dbReference type="RefSeq" id="WP_425559118.1">
    <property type="nucleotide sequence ID" value="NZ_BAAAQN010000006.1"/>
</dbReference>
<name>A0ABN2TRT2_9ACTN</name>
<protein>
    <submittedName>
        <fullName evidence="2">WbqC family protein</fullName>
    </submittedName>
</protein>
<sequence length="273" mass="29795">MPRSNASSSPDTTASYPSPDPSRPTAAVAIHQPNLFPRLSTLAKLYACNTRIVLDDVQFTRRDYQHRTRLAQLTDPTRTQWLSIAAHLPDGRATVIGEVLVAEPERSRRRLALLIEQYYRHSRHWLAIARVLEATLAAFDATGRIGAIAEASTTALLDELCWSGQTVMSSGLPSGNGRSERLGDLAGLVGATTYLCGTGGMRYLEPEYFDSRNIGIIPFRTPAEATGEIWATARRISALWALATVGPQGLTQLLSAVAAFNRGLFDLRPVTAY</sequence>
<evidence type="ECO:0000256" key="1">
    <source>
        <dbReference type="SAM" id="MobiDB-lite"/>
    </source>
</evidence>
<reference evidence="2 3" key="1">
    <citation type="journal article" date="2019" name="Int. J. Syst. Evol. Microbiol.">
        <title>The Global Catalogue of Microorganisms (GCM) 10K type strain sequencing project: providing services to taxonomists for standard genome sequencing and annotation.</title>
        <authorList>
            <consortium name="The Broad Institute Genomics Platform"/>
            <consortium name="The Broad Institute Genome Sequencing Center for Infectious Disease"/>
            <person name="Wu L."/>
            <person name="Ma J."/>
        </authorList>
    </citation>
    <scope>NUCLEOTIDE SEQUENCE [LARGE SCALE GENOMIC DNA]</scope>
    <source>
        <strain evidence="2 3">JCM 16014</strain>
    </source>
</reference>
<evidence type="ECO:0000313" key="2">
    <source>
        <dbReference type="EMBL" id="GAA2018680.1"/>
    </source>
</evidence>
<gene>
    <name evidence="2" type="ORF">GCM10009839_13610</name>
</gene>
<feature type="compositionally biased region" description="Polar residues" evidence="1">
    <location>
        <begin position="1"/>
        <end position="16"/>
    </location>
</feature>
<evidence type="ECO:0000313" key="3">
    <source>
        <dbReference type="Proteomes" id="UP001500751"/>
    </source>
</evidence>
<accession>A0ABN2TRT2</accession>
<proteinExistence type="predicted"/>
<feature type="region of interest" description="Disordered" evidence="1">
    <location>
        <begin position="1"/>
        <end position="24"/>
    </location>
</feature>
<organism evidence="2 3">
    <name type="scientific">Catenulispora yoronensis</name>
    <dbReference type="NCBI Taxonomy" id="450799"/>
    <lineage>
        <taxon>Bacteria</taxon>
        <taxon>Bacillati</taxon>
        <taxon>Actinomycetota</taxon>
        <taxon>Actinomycetes</taxon>
        <taxon>Catenulisporales</taxon>
        <taxon>Catenulisporaceae</taxon>
        <taxon>Catenulispora</taxon>
    </lineage>
</organism>
<dbReference type="Pfam" id="PF08889">
    <property type="entry name" value="WbqC"/>
    <property type="match status" value="1"/>
</dbReference>
<dbReference type="EMBL" id="BAAAQN010000006">
    <property type="protein sequence ID" value="GAA2018680.1"/>
    <property type="molecule type" value="Genomic_DNA"/>
</dbReference>
<keyword evidence="3" id="KW-1185">Reference proteome</keyword>